<organism evidence="1">
    <name type="scientific">Lepeophtheirus salmonis</name>
    <name type="common">Salmon louse</name>
    <name type="synonym">Caligus salmonis</name>
    <dbReference type="NCBI Taxonomy" id="72036"/>
    <lineage>
        <taxon>Eukaryota</taxon>
        <taxon>Metazoa</taxon>
        <taxon>Ecdysozoa</taxon>
        <taxon>Arthropoda</taxon>
        <taxon>Crustacea</taxon>
        <taxon>Multicrustacea</taxon>
        <taxon>Hexanauplia</taxon>
        <taxon>Copepoda</taxon>
        <taxon>Siphonostomatoida</taxon>
        <taxon>Caligidae</taxon>
        <taxon>Lepeophtheirus</taxon>
    </lineage>
</organism>
<sequence length="55" mass="6401">SRRCVVRKYYINSKILSYSQKTNLFGKKISKFIAINSNFFLKFGKEATVPPAQIR</sequence>
<protein>
    <submittedName>
        <fullName evidence="1">Uncharacterized protein</fullName>
    </submittedName>
</protein>
<evidence type="ECO:0000313" key="1">
    <source>
        <dbReference type="EMBL" id="CDW26475.1"/>
    </source>
</evidence>
<proteinExistence type="predicted"/>
<reference evidence="1" key="1">
    <citation type="submission" date="2014-05" db="EMBL/GenBank/DDBJ databases">
        <authorList>
            <person name="Chronopoulou M."/>
        </authorList>
    </citation>
    <scope>NUCLEOTIDE SEQUENCE</scope>
    <source>
        <tissue evidence="1">Whole organism</tissue>
    </source>
</reference>
<dbReference type="EMBL" id="HACA01009114">
    <property type="protein sequence ID" value="CDW26475.1"/>
    <property type="molecule type" value="Transcribed_RNA"/>
</dbReference>
<dbReference type="AlphaFoldDB" id="A0A0K2TKZ9"/>
<feature type="non-terminal residue" evidence="1">
    <location>
        <position position="1"/>
    </location>
</feature>
<accession>A0A0K2TKZ9</accession>
<name>A0A0K2TKZ9_LEPSM</name>